<accession>A0A834HKZ1</accession>
<comment type="caution">
    <text evidence="1">The sequence shown here is derived from an EMBL/GenBank/DDBJ whole genome shotgun (WGS) entry which is preliminary data.</text>
</comment>
<protein>
    <submittedName>
        <fullName evidence="1">Uncharacterized protein</fullName>
    </submittedName>
</protein>
<gene>
    <name evidence="1" type="ORF">GWI33_000711</name>
</gene>
<evidence type="ECO:0000313" key="1">
    <source>
        <dbReference type="EMBL" id="KAF7264047.1"/>
    </source>
</evidence>
<dbReference type="AlphaFoldDB" id="A0A834HKZ1"/>
<dbReference type="OrthoDB" id="430476at2759"/>
<proteinExistence type="predicted"/>
<evidence type="ECO:0000313" key="2">
    <source>
        <dbReference type="Proteomes" id="UP000625711"/>
    </source>
</evidence>
<dbReference type="Proteomes" id="UP000625711">
    <property type="component" value="Unassembled WGS sequence"/>
</dbReference>
<name>A0A834HKZ1_RHYFE</name>
<keyword evidence="2" id="KW-1185">Reference proteome</keyword>
<feature type="non-terminal residue" evidence="1">
    <location>
        <position position="109"/>
    </location>
</feature>
<reference evidence="1" key="1">
    <citation type="submission" date="2020-08" db="EMBL/GenBank/DDBJ databases">
        <title>Genome sequencing and assembly of the red palm weevil Rhynchophorus ferrugineus.</title>
        <authorList>
            <person name="Dias G.B."/>
            <person name="Bergman C.M."/>
            <person name="Manee M."/>
        </authorList>
    </citation>
    <scope>NUCLEOTIDE SEQUENCE</scope>
    <source>
        <strain evidence="1">AA-2017</strain>
        <tissue evidence="1">Whole larva</tissue>
    </source>
</reference>
<sequence>MWKRKIRDLLNYHEGALDAMDGKLVKLNALAADANDKMVRNHKVKLNLYRKANSYAKSVITSSVTDDVYQKIMDKETAYEVWKALKQNFEASSKDQLFNICTDFFAFGC</sequence>
<dbReference type="Pfam" id="PF14223">
    <property type="entry name" value="Retrotran_gag_2"/>
    <property type="match status" value="1"/>
</dbReference>
<organism evidence="1 2">
    <name type="scientific">Rhynchophorus ferrugineus</name>
    <name type="common">Red palm weevil</name>
    <name type="synonym">Curculio ferrugineus</name>
    <dbReference type="NCBI Taxonomy" id="354439"/>
    <lineage>
        <taxon>Eukaryota</taxon>
        <taxon>Metazoa</taxon>
        <taxon>Ecdysozoa</taxon>
        <taxon>Arthropoda</taxon>
        <taxon>Hexapoda</taxon>
        <taxon>Insecta</taxon>
        <taxon>Pterygota</taxon>
        <taxon>Neoptera</taxon>
        <taxon>Endopterygota</taxon>
        <taxon>Coleoptera</taxon>
        <taxon>Polyphaga</taxon>
        <taxon>Cucujiformia</taxon>
        <taxon>Curculionidae</taxon>
        <taxon>Dryophthorinae</taxon>
        <taxon>Rhynchophorus</taxon>
    </lineage>
</organism>
<dbReference type="EMBL" id="JAACXV010018590">
    <property type="protein sequence ID" value="KAF7264047.1"/>
    <property type="molecule type" value="Genomic_DNA"/>
</dbReference>